<dbReference type="Proteomes" id="UP001359559">
    <property type="component" value="Unassembled WGS sequence"/>
</dbReference>
<dbReference type="Gene3D" id="6.10.250.3450">
    <property type="match status" value="1"/>
</dbReference>
<sequence length="138" mass="15946">MKGSSIDGEGRVDREQRDTTRKEKKRQNSNETEKGDRREAKDGTTYNQKNQRMNTEWGNMDMEGNRETGERKSFVGNQVKKKKRELRAFIQCEIMLNDLGVVGTHDTATVGAAKASLKTERQEKKKTYFPLRKYAIKV</sequence>
<keyword evidence="3" id="KW-1185">Reference proteome</keyword>
<name>A0AAN9KL92_CLITE</name>
<accession>A0AAN9KL92</accession>
<proteinExistence type="predicted"/>
<reference evidence="2 3" key="1">
    <citation type="submission" date="2024-01" db="EMBL/GenBank/DDBJ databases">
        <title>The genomes of 5 underutilized Papilionoideae crops provide insights into root nodulation and disease resistance.</title>
        <authorList>
            <person name="Yuan L."/>
        </authorList>
    </citation>
    <scope>NUCLEOTIDE SEQUENCE [LARGE SCALE GENOMIC DNA]</scope>
    <source>
        <strain evidence="2">LY-2023</strain>
        <tissue evidence="2">Leaf</tissue>
    </source>
</reference>
<evidence type="ECO:0000256" key="1">
    <source>
        <dbReference type="SAM" id="MobiDB-lite"/>
    </source>
</evidence>
<protein>
    <submittedName>
        <fullName evidence="2">Uncharacterized protein</fullName>
    </submittedName>
</protein>
<feature type="compositionally biased region" description="Basic and acidic residues" evidence="1">
    <location>
        <begin position="63"/>
        <end position="73"/>
    </location>
</feature>
<dbReference type="EMBL" id="JAYKXN010000001">
    <property type="protein sequence ID" value="KAK7319695.1"/>
    <property type="molecule type" value="Genomic_DNA"/>
</dbReference>
<dbReference type="AlphaFoldDB" id="A0AAN9KL92"/>
<gene>
    <name evidence="2" type="ORF">RJT34_04420</name>
</gene>
<organism evidence="2 3">
    <name type="scientific">Clitoria ternatea</name>
    <name type="common">Butterfly pea</name>
    <dbReference type="NCBI Taxonomy" id="43366"/>
    <lineage>
        <taxon>Eukaryota</taxon>
        <taxon>Viridiplantae</taxon>
        <taxon>Streptophyta</taxon>
        <taxon>Embryophyta</taxon>
        <taxon>Tracheophyta</taxon>
        <taxon>Spermatophyta</taxon>
        <taxon>Magnoliopsida</taxon>
        <taxon>eudicotyledons</taxon>
        <taxon>Gunneridae</taxon>
        <taxon>Pentapetalae</taxon>
        <taxon>rosids</taxon>
        <taxon>fabids</taxon>
        <taxon>Fabales</taxon>
        <taxon>Fabaceae</taxon>
        <taxon>Papilionoideae</taxon>
        <taxon>50 kb inversion clade</taxon>
        <taxon>NPAAA clade</taxon>
        <taxon>indigoferoid/millettioid clade</taxon>
        <taxon>Phaseoleae</taxon>
        <taxon>Clitoria</taxon>
    </lineage>
</organism>
<comment type="caution">
    <text evidence="2">The sequence shown here is derived from an EMBL/GenBank/DDBJ whole genome shotgun (WGS) entry which is preliminary data.</text>
</comment>
<feature type="compositionally biased region" description="Basic and acidic residues" evidence="1">
    <location>
        <begin position="8"/>
        <end position="42"/>
    </location>
</feature>
<evidence type="ECO:0000313" key="3">
    <source>
        <dbReference type="Proteomes" id="UP001359559"/>
    </source>
</evidence>
<evidence type="ECO:0000313" key="2">
    <source>
        <dbReference type="EMBL" id="KAK7319695.1"/>
    </source>
</evidence>
<feature type="region of interest" description="Disordered" evidence="1">
    <location>
        <begin position="1"/>
        <end position="73"/>
    </location>
</feature>
<feature type="compositionally biased region" description="Polar residues" evidence="1">
    <location>
        <begin position="44"/>
        <end position="57"/>
    </location>
</feature>